<protein>
    <submittedName>
        <fullName evidence="2">Uncharacterized protein</fullName>
    </submittedName>
</protein>
<organism evidence="2 3">
    <name type="scientific">Paenibacillus alvei</name>
    <name type="common">Bacillus alvei</name>
    <dbReference type="NCBI Taxonomy" id="44250"/>
    <lineage>
        <taxon>Bacteria</taxon>
        <taxon>Bacillati</taxon>
        <taxon>Bacillota</taxon>
        <taxon>Bacilli</taxon>
        <taxon>Bacillales</taxon>
        <taxon>Paenibacillaceae</taxon>
        <taxon>Paenibacillus</taxon>
    </lineage>
</organism>
<dbReference type="Proteomes" id="UP000552038">
    <property type="component" value="Unassembled WGS sequence"/>
</dbReference>
<proteinExistence type="predicted"/>
<accession>A0AAP7DIY2</accession>
<sequence length="79" mass="9075">MLPLLIILFGVFLMALSGLEKIIIYLNFAEQTVKNMDTLLSLVPNYIWSITNYTFIGGLFMIALALVIIYKNKYNVRNK</sequence>
<feature type="transmembrane region" description="Helical" evidence="1">
    <location>
        <begin position="45"/>
        <end position="70"/>
    </location>
</feature>
<keyword evidence="1" id="KW-0472">Membrane</keyword>
<dbReference type="EMBL" id="JABFOR010000010">
    <property type="protein sequence ID" value="NOJ71034.1"/>
    <property type="molecule type" value="Genomic_DNA"/>
</dbReference>
<dbReference type="AlphaFoldDB" id="A0AAP7DIY2"/>
<evidence type="ECO:0000256" key="1">
    <source>
        <dbReference type="SAM" id="Phobius"/>
    </source>
</evidence>
<gene>
    <name evidence="2" type="ORF">HMI46_10760</name>
</gene>
<reference evidence="2 3" key="1">
    <citation type="submission" date="2020-05" db="EMBL/GenBank/DDBJ databases">
        <title>Whole genome sequencing and identification of novel metabolites from Paenibacillus alvei strain JR949.</title>
        <authorList>
            <person name="Rajendhran J."/>
            <person name="Sree Pranav P."/>
            <person name="Mahalakshmi B."/>
            <person name="Karthikeyan R."/>
        </authorList>
    </citation>
    <scope>NUCLEOTIDE SEQUENCE [LARGE SCALE GENOMIC DNA]</scope>
    <source>
        <strain evidence="2 3">JR949</strain>
    </source>
</reference>
<evidence type="ECO:0000313" key="2">
    <source>
        <dbReference type="EMBL" id="NOJ71034.1"/>
    </source>
</evidence>
<comment type="caution">
    <text evidence="2">The sequence shown here is derived from an EMBL/GenBank/DDBJ whole genome shotgun (WGS) entry which is preliminary data.</text>
</comment>
<keyword evidence="1" id="KW-1133">Transmembrane helix</keyword>
<dbReference type="RefSeq" id="WP_163978683.1">
    <property type="nucleotide sequence ID" value="NZ_JABFOR010000010.1"/>
</dbReference>
<evidence type="ECO:0000313" key="3">
    <source>
        <dbReference type="Proteomes" id="UP000552038"/>
    </source>
</evidence>
<name>A0AAP7DIY2_PAEAL</name>
<keyword evidence="1" id="KW-0812">Transmembrane</keyword>